<comment type="caution">
    <text evidence="1">The sequence shown here is derived from an EMBL/GenBank/DDBJ whole genome shotgun (WGS) entry which is preliminary data.</text>
</comment>
<feature type="non-terminal residue" evidence="1">
    <location>
        <position position="155"/>
    </location>
</feature>
<accession>A0A932CNW2</accession>
<organism evidence="1 2">
    <name type="scientific">Tectimicrobiota bacterium</name>
    <dbReference type="NCBI Taxonomy" id="2528274"/>
    <lineage>
        <taxon>Bacteria</taxon>
        <taxon>Pseudomonadati</taxon>
        <taxon>Nitrospinota/Tectimicrobiota group</taxon>
        <taxon>Candidatus Tectimicrobiota</taxon>
    </lineage>
</organism>
<dbReference type="AlphaFoldDB" id="A0A932CNW2"/>
<gene>
    <name evidence="1" type="ORF">HYY20_08255</name>
</gene>
<evidence type="ECO:0000313" key="2">
    <source>
        <dbReference type="Proteomes" id="UP000769766"/>
    </source>
</evidence>
<dbReference type="Gene3D" id="2.50.20.10">
    <property type="entry name" value="Lipoprotein localisation LolA/LolB/LppX"/>
    <property type="match status" value="1"/>
</dbReference>
<evidence type="ECO:0000313" key="1">
    <source>
        <dbReference type="EMBL" id="MBI2876858.1"/>
    </source>
</evidence>
<dbReference type="Proteomes" id="UP000769766">
    <property type="component" value="Unassembled WGS sequence"/>
</dbReference>
<dbReference type="EMBL" id="JACPRF010000249">
    <property type="protein sequence ID" value="MBI2876858.1"/>
    <property type="molecule type" value="Genomic_DNA"/>
</dbReference>
<proteinExistence type="predicted"/>
<name>A0A932CNW2_UNCTE</name>
<sequence length="155" mass="18368">MVLLLELLVGILVPLLHAIPLTDEPAAERVMALLRSQETWEDEDAYLSLLVIDRDQEQAKWAARRLRKNYNKTEDVSRKTLLIFLHPRQNYKQTYLDFSYGDASKPHAGWVYSHDTRQIARMIYQENESLLTRHRLFYGTDFTYGDFLERHPDRD</sequence>
<reference evidence="1" key="1">
    <citation type="submission" date="2020-07" db="EMBL/GenBank/DDBJ databases">
        <title>Huge and variable diversity of episymbiotic CPR bacteria and DPANN archaea in groundwater ecosystems.</title>
        <authorList>
            <person name="He C.Y."/>
            <person name="Keren R."/>
            <person name="Whittaker M."/>
            <person name="Farag I.F."/>
            <person name="Doudna J."/>
            <person name="Cate J.H.D."/>
            <person name="Banfield J.F."/>
        </authorList>
    </citation>
    <scope>NUCLEOTIDE SEQUENCE</scope>
    <source>
        <strain evidence="1">NC_groundwater_672_Ag_B-0.1um_62_36</strain>
    </source>
</reference>
<protein>
    <submittedName>
        <fullName evidence="1">Uncharacterized protein</fullName>
    </submittedName>
</protein>